<dbReference type="InterPro" id="IPR042271">
    <property type="entry name" value="Zinicin_2_N"/>
</dbReference>
<comment type="caution">
    <text evidence="2">The sequence shown here is derived from an EMBL/GenBank/DDBJ whole genome shotgun (WGS) entry which is preliminary data.</text>
</comment>
<dbReference type="RefSeq" id="WP_223407563.1">
    <property type="nucleotide sequence ID" value="NZ_JAGSHT010000014.1"/>
</dbReference>
<evidence type="ECO:0000256" key="1">
    <source>
        <dbReference type="SAM" id="MobiDB-lite"/>
    </source>
</evidence>
<name>A0ABS7SBZ3_9MICO</name>
<feature type="compositionally biased region" description="Gly residues" evidence="1">
    <location>
        <begin position="494"/>
        <end position="510"/>
    </location>
</feature>
<gene>
    <name evidence="2" type="ORF">KCQ71_15710</name>
</gene>
<sequence length="510" mass="53737">MTEQTPSGRDEWRRMLEQMLGPEAAEEAMRALEASGVDPEQFASVAGMPQNPQQMAAAMSQMRQILSADDGGASDWRVAHDVARQAAHTGGDPSVSAADAAKARSVLSVADLWLDAATDLPPSGGQQIAASRAEWVERTLPTWRAVAEPIAASVADALATMMSVEELPEEATAMLGGVDIGAMMRRLGALSFAMQVGQAAGTLAREVFGGTDTGLPLLPEPSLLLVPANLHEFAADLDAPEDEVWHFLAVREAAHARLFAHVPWLRGHLLGAVEQYARGIEIDLAHLEESVRSIDPTDMDQLRSALSGGIFSTQHTPSQEQALSRLETALALVEGWVEEVTANAVAPHLPHHVPLREMLRRRRAAGGPAEDTFHTLVGLELRPRRARDAASLWALVAREQGQEVRDALWSHPDVIPTAADLDEPAGFLDRRAFAAQVDQDVDAALAALLDGELGYEAGAAENDGGTGVGGPDGGTAARPDGAENDGGTTEGPDGTSGDGGSGDGPDGNRD</sequence>
<dbReference type="Pfam" id="PF10103">
    <property type="entry name" value="Zincin_2"/>
    <property type="match status" value="1"/>
</dbReference>
<feature type="compositionally biased region" description="Gly residues" evidence="1">
    <location>
        <begin position="464"/>
        <end position="473"/>
    </location>
</feature>
<dbReference type="EMBL" id="JAGSHT010000014">
    <property type="protein sequence ID" value="MBZ2197607.1"/>
    <property type="molecule type" value="Genomic_DNA"/>
</dbReference>
<keyword evidence="2" id="KW-0645">Protease</keyword>
<keyword evidence="2" id="KW-0378">Hydrolase</keyword>
<protein>
    <submittedName>
        <fullName evidence="2">Zinc-dependent metalloprotease</fullName>
    </submittedName>
</protein>
<dbReference type="Proteomes" id="UP000826651">
    <property type="component" value="Unassembled WGS sequence"/>
</dbReference>
<dbReference type="InterPro" id="IPR018766">
    <property type="entry name" value="Zinicin_2"/>
</dbReference>
<proteinExistence type="predicted"/>
<evidence type="ECO:0000313" key="3">
    <source>
        <dbReference type="Proteomes" id="UP000826651"/>
    </source>
</evidence>
<keyword evidence="2" id="KW-0482">Metalloprotease</keyword>
<accession>A0ABS7SBZ3</accession>
<dbReference type="SUPFAM" id="SSF55486">
    <property type="entry name" value="Metalloproteases ('zincins'), catalytic domain"/>
    <property type="match status" value="1"/>
</dbReference>
<dbReference type="PANTHER" id="PTHR39420">
    <property type="match status" value="1"/>
</dbReference>
<feature type="region of interest" description="Disordered" evidence="1">
    <location>
        <begin position="460"/>
        <end position="510"/>
    </location>
</feature>
<evidence type="ECO:0000313" key="2">
    <source>
        <dbReference type="EMBL" id="MBZ2197607.1"/>
    </source>
</evidence>
<dbReference type="PANTHER" id="PTHR39420:SF2">
    <property type="entry name" value="HYDROLASE"/>
    <property type="match status" value="1"/>
</dbReference>
<dbReference type="Gene3D" id="1.20.150.30">
    <property type="entry name" value="Zincin-like metallopeptidase, N-terminal domain"/>
    <property type="match status" value="1"/>
</dbReference>
<organism evidence="2 3">
    <name type="scientific">Occultella gossypii</name>
    <dbReference type="NCBI Taxonomy" id="2800820"/>
    <lineage>
        <taxon>Bacteria</taxon>
        <taxon>Bacillati</taxon>
        <taxon>Actinomycetota</taxon>
        <taxon>Actinomycetes</taxon>
        <taxon>Micrococcales</taxon>
        <taxon>Ruaniaceae</taxon>
        <taxon>Occultella</taxon>
    </lineage>
</organism>
<reference evidence="2 3" key="1">
    <citation type="submission" date="2021-04" db="EMBL/GenBank/DDBJ databases">
        <title>Ruania sp. nov., isolated from sandy soil of mangrove forest.</title>
        <authorList>
            <person name="Ge X."/>
            <person name="Huang R."/>
            <person name="Liu W."/>
        </authorList>
    </citation>
    <scope>NUCLEOTIDE SEQUENCE [LARGE SCALE GENOMIC DNA]</scope>
    <source>
        <strain evidence="2 3">N2-46</strain>
    </source>
</reference>
<dbReference type="GO" id="GO:0008237">
    <property type="term" value="F:metallopeptidase activity"/>
    <property type="evidence" value="ECO:0007669"/>
    <property type="project" value="UniProtKB-KW"/>
</dbReference>
<keyword evidence="3" id="KW-1185">Reference proteome</keyword>
<dbReference type="NCBIfam" id="TIGR03624">
    <property type="entry name" value="putative hydrolase"/>
    <property type="match status" value="1"/>
</dbReference>